<dbReference type="Gene3D" id="1.10.8.10">
    <property type="entry name" value="DNA helicase RuvA subunit, C-terminal domain"/>
    <property type="match status" value="1"/>
</dbReference>
<comment type="domain">
    <text evidence="6">Has three domains with a flexible linker between the domains II and III and assumes an 'L' shape. Domain III is highly mobile and contacts RuvB.</text>
</comment>
<name>A0ABV1HP93_9FIRM</name>
<keyword evidence="4 6" id="KW-0233">DNA recombination</keyword>
<feature type="domain" description="Helix-hairpin-helix DNA-binding motif class 1" evidence="7">
    <location>
        <begin position="73"/>
        <end position="92"/>
    </location>
</feature>
<dbReference type="Pfam" id="PF14520">
    <property type="entry name" value="HHH_5"/>
    <property type="match status" value="1"/>
</dbReference>
<dbReference type="RefSeq" id="WP_349230189.1">
    <property type="nucleotide sequence ID" value="NZ_JBBMFJ010000032.1"/>
</dbReference>
<evidence type="ECO:0000256" key="3">
    <source>
        <dbReference type="ARBA" id="ARBA00023125"/>
    </source>
</evidence>
<dbReference type="InterPro" id="IPR003583">
    <property type="entry name" value="Hlx-hairpin-Hlx_DNA-bd_motif"/>
</dbReference>
<dbReference type="SUPFAM" id="SSF47781">
    <property type="entry name" value="RuvA domain 2-like"/>
    <property type="match status" value="1"/>
</dbReference>
<keyword evidence="5 6" id="KW-0234">DNA repair</keyword>
<accession>A0ABV1HP93</accession>
<feature type="region of interest" description="Domain III" evidence="6">
    <location>
        <begin position="163"/>
        <end position="207"/>
    </location>
</feature>
<dbReference type="SUPFAM" id="SSF46929">
    <property type="entry name" value="DNA helicase RuvA subunit, C-terminal domain"/>
    <property type="match status" value="1"/>
</dbReference>
<evidence type="ECO:0000259" key="7">
    <source>
        <dbReference type="SMART" id="SM00278"/>
    </source>
</evidence>
<dbReference type="NCBIfam" id="TIGR00084">
    <property type="entry name" value="ruvA"/>
    <property type="match status" value="1"/>
</dbReference>
<dbReference type="GO" id="GO:0003678">
    <property type="term" value="F:DNA helicase activity"/>
    <property type="evidence" value="ECO:0007669"/>
    <property type="project" value="UniProtKB-EC"/>
</dbReference>
<dbReference type="SUPFAM" id="SSF50249">
    <property type="entry name" value="Nucleic acid-binding proteins"/>
    <property type="match status" value="1"/>
</dbReference>
<dbReference type="InterPro" id="IPR010994">
    <property type="entry name" value="RuvA_2-like"/>
</dbReference>
<feature type="domain" description="Helix-hairpin-helix DNA-binding motif class 1" evidence="7">
    <location>
        <begin position="108"/>
        <end position="127"/>
    </location>
</feature>
<dbReference type="GO" id="GO:0016787">
    <property type="term" value="F:hydrolase activity"/>
    <property type="evidence" value="ECO:0007669"/>
    <property type="project" value="UniProtKB-KW"/>
</dbReference>
<comment type="subcellular location">
    <subcellularLocation>
        <location evidence="6">Cytoplasm</location>
    </subcellularLocation>
</comment>
<comment type="caution">
    <text evidence="6">Lacks conserved residue(s) required for the propagation of feature annotation.</text>
</comment>
<keyword evidence="2 6" id="KW-0227">DNA damage</keyword>
<proteinExistence type="inferred from homology"/>
<evidence type="ECO:0000256" key="1">
    <source>
        <dbReference type="ARBA" id="ARBA00022490"/>
    </source>
</evidence>
<evidence type="ECO:0000256" key="5">
    <source>
        <dbReference type="ARBA" id="ARBA00023204"/>
    </source>
</evidence>
<dbReference type="SMART" id="SM00278">
    <property type="entry name" value="HhH1"/>
    <property type="match status" value="2"/>
</dbReference>
<evidence type="ECO:0000313" key="9">
    <source>
        <dbReference type="Proteomes" id="UP001437460"/>
    </source>
</evidence>
<evidence type="ECO:0000256" key="2">
    <source>
        <dbReference type="ARBA" id="ARBA00022763"/>
    </source>
</evidence>
<dbReference type="EMBL" id="JBBMFJ010000032">
    <property type="protein sequence ID" value="MEQ2564141.1"/>
    <property type="molecule type" value="Genomic_DNA"/>
</dbReference>
<evidence type="ECO:0000313" key="8">
    <source>
        <dbReference type="EMBL" id="MEQ2564141.1"/>
    </source>
</evidence>
<dbReference type="Pfam" id="PF01330">
    <property type="entry name" value="RuvA_N"/>
    <property type="match status" value="1"/>
</dbReference>
<dbReference type="CDD" id="cd14332">
    <property type="entry name" value="UBA_RuvA_C"/>
    <property type="match status" value="1"/>
</dbReference>
<dbReference type="Pfam" id="PF07499">
    <property type="entry name" value="RuvA_C"/>
    <property type="match status" value="1"/>
</dbReference>
<organism evidence="8 9">
    <name type="scientific">Ventrimonas faecis</name>
    <dbReference type="NCBI Taxonomy" id="3133170"/>
    <lineage>
        <taxon>Bacteria</taxon>
        <taxon>Bacillati</taxon>
        <taxon>Bacillota</taxon>
        <taxon>Clostridia</taxon>
        <taxon>Lachnospirales</taxon>
        <taxon>Lachnospiraceae</taxon>
        <taxon>Ventrimonas</taxon>
    </lineage>
</organism>
<feature type="region of interest" description="Domain I" evidence="6">
    <location>
        <begin position="1"/>
        <end position="64"/>
    </location>
</feature>
<dbReference type="InterPro" id="IPR011114">
    <property type="entry name" value="RuvA_C"/>
</dbReference>
<dbReference type="Gene3D" id="2.40.50.140">
    <property type="entry name" value="Nucleic acid-binding proteins"/>
    <property type="match status" value="1"/>
</dbReference>
<evidence type="ECO:0000256" key="4">
    <source>
        <dbReference type="ARBA" id="ARBA00023172"/>
    </source>
</evidence>
<comment type="subunit">
    <text evidence="6">Homotetramer. Forms an RuvA(8)-RuvB(12)-Holliday junction (HJ) complex. HJ DNA is sandwiched between 2 RuvA tetramers; dsDNA enters through RuvA and exits via RuvB. An RuvB hexamer assembles on each DNA strand where it exits the tetramer. Each RuvB hexamer is contacted by two RuvA subunits (via domain III) on 2 adjacent RuvB subunits; this complex drives branch migration. In the full resolvosome a probable DNA-RuvA(4)-RuvB(12)-RuvC(2) complex forms which resolves the HJ.</text>
</comment>
<dbReference type="InterPro" id="IPR013849">
    <property type="entry name" value="DNA_helicase_Holl-junc_RuvA_I"/>
</dbReference>
<dbReference type="Gene3D" id="1.10.150.20">
    <property type="entry name" value="5' to 3' exonuclease, C-terminal subdomain"/>
    <property type="match status" value="1"/>
</dbReference>
<keyword evidence="9" id="KW-1185">Reference proteome</keyword>
<dbReference type="InterPro" id="IPR000085">
    <property type="entry name" value="RuvA"/>
</dbReference>
<dbReference type="Proteomes" id="UP001437460">
    <property type="component" value="Unassembled WGS sequence"/>
</dbReference>
<gene>
    <name evidence="6 8" type="primary">ruvA</name>
    <name evidence="8" type="ORF">WMO41_13380</name>
</gene>
<dbReference type="InterPro" id="IPR036267">
    <property type="entry name" value="RuvA_C_sf"/>
</dbReference>
<reference evidence="8 9" key="1">
    <citation type="submission" date="2024-03" db="EMBL/GenBank/DDBJ databases">
        <title>Human intestinal bacterial collection.</title>
        <authorList>
            <person name="Pauvert C."/>
            <person name="Hitch T.C.A."/>
            <person name="Clavel T."/>
        </authorList>
    </citation>
    <scope>NUCLEOTIDE SEQUENCE [LARGE SCALE GENOMIC DNA]</scope>
    <source>
        <strain evidence="8 9">CLA-AP-H27</strain>
    </source>
</reference>
<comment type="caution">
    <text evidence="8">The sequence shown here is derived from an EMBL/GenBank/DDBJ whole genome shotgun (WGS) entry which is preliminary data.</text>
</comment>
<keyword evidence="3 6" id="KW-0238">DNA-binding</keyword>
<comment type="similarity">
    <text evidence="6">Belongs to the RuvA family.</text>
</comment>
<keyword evidence="8" id="KW-0378">Hydrolase</keyword>
<dbReference type="InterPro" id="IPR012340">
    <property type="entry name" value="NA-bd_OB-fold"/>
</dbReference>
<evidence type="ECO:0000256" key="6">
    <source>
        <dbReference type="HAMAP-Rule" id="MF_00031"/>
    </source>
</evidence>
<protein>
    <recommendedName>
        <fullName evidence="6">Holliday junction branch migration complex subunit RuvA</fullName>
    </recommendedName>
</protein>
<keyword evidence="1 6" id="KW-0963">Cytoplasm</keyword>
<comment type="function">
    <text evidence="6">The RuvA-RuvB-RuvC complex processes Holliday junction (HJ) DNA during genetic recombination and DNA repair, while the RuvA-RuvB complex plays an important role in the rescue of blocked DNA replication forks via replication fork reversal (RFR). RuvA specifically binds to HJ cruciform DNA, conferring on it an open structure. The RuvB hexamer acts as an ATP-dependent pump, pulling dsDNA into and through the RuvAB complex. HJ branch migration allows RuvC to scan DNA until it finds its consensus sequence, where it cleaves and resolves the cruciform DNA.</text>
</comment>
<sequence length="207" mass="22135">MFSYIKGTLEEYWEDTIVVESGGIGWNIHVPLSVLDRLPHVGEQIKVYTSFQVKEDSMTLYGFFGRQDLKMFNQLLGVTGIGPKAALGILSSLSPDDLRMAIIAEDSKAIAKAPGIGPKTAKRVILDLKDKVSMDDVLPLQFAGGQVEAAVTAAASGVDGAGKEAIEALVALGYSPTEATKAVRQVTITEDMNSEAVLKASLKFLAF</sequence>
<dbReference type="HAMAP" id="MF_00031">
    <property type="entry name" value="DNA_HJ_migration_RuvA"/>
    <property type="match status" value="1"/>
</dbReference>